<feature type="chain" id="PRO_5046352854" description="Outer membrane protein beta-barrel domain-containing protein" evidence="1">
    <location>
        <begin position="20"/>
        <end position="223"/>
    </location>
</feature>
<keyword evidence="1" id="KW-0732">Signal</keyword>
<organism evidence="2 3">
    <name type="scientific">Chryseobacterium camelliae</name>
    <dbReference type="NCBI Taxonomy" id="1265445"/>
    <lineage>
        <taxon>Bacteria</taxon>
        <taxon>Pseudomonadati</taxon>
        <taxon>Bacteroidota</taxon>
        <taxon>Flavobacteriia</taxon>
        <taxon>Flavobacteriales</taxon>
        <taxon>Weeksellaceae</taxon>
        <taxon>Chryseobacterium group</taxon>
        <taxon>Chryseobacterium</taxon>
    </lineage>
</organism>
<proteinExistence type="predicted"/>
<sequence>MTKKLITLGVLSLSPFFFAQQKFSIIPSVGYAWRTAETASGLSRDEREYVKDLKHGVNFDIAAYYHPKGSATIAIGVKYSDFSASSSGFMTASNNNGTVYSIPVTTKDRITFFGPSIFISNYNEPSRHKLFVDLALGVITYTTKTTATNTPVNAKGKGSNLGMDAGIGYQYMIHKNFMIGPKLGLTAGTLRKMTVNGVAYEFGEKEREGLHRVSLSAAATFRF</sequence>
<keyword evidence="3" id="KW-1185">Reference proteome</keyword>
<gene>
    <name evidence="2" type="ORF">QE404_002675</name>
</gene>
<name>A0ABU0TKF5_9FLAO</name>
<dbReference type="RefSeq" id="WP_307451109.1">
    <property type="nucleotide sequence ID" value="NZ_JAUTAL010000001.1"/>
</dbReference>
<evidence type="ECO:0008006" key="4">
    <source>
        <dbReference type="Google" id="ProtNLM"/>
    </source>
</evidence>
<accession>A0ABU0TKF5</accession>
<reference evidence="2 3" key="1">
    <citation type="submission" date="2023-07" db="EMBL/GenBank/DDBJ databases">
        <title>Functional and genomic diversity of the sorghum phyllosphere microbiome.</title>
        <authorList>
            <person name="Shade A."/>
        </authorList>
    </citation>
    <scope>NUCLEOTIDE SEQUENCE [LARGE SCALE GENOMIC DNA]</scope>
    <source>
        <strain evidence="2 3">SORGH_AS_1064</strain>
    </source>
</reference>
<comment type="caution">
    <text evidence="2">The sequence shown here is derived from an EMBL/GenBank/DDBJ whole genome shotgun (WGS) entry which is preliminary data.</text>
</comment>
<dbReference type="InterPro" id="IPR036709">
    <property type="entry name" value="Autotransporte_beta_dom_sf"/>
</dbReference>
<feature type="signal peptide" evidence="1">
    <location>
        <begin position="1"/>
        <end position="19"/>
    </location>
</feature>
<protein>
    <recommendedName>
        <fullName evidence="4">Outer membrane protein beta-barrel domain-containing protein</fullName>
    </recommendedName>
</protein>
<dbReference type="Gene3D" id="2.40.128.130">
    <property type="entry name" value="Autotransporter beta-domain"/>
    <property type="match status" value="1"/>
</dbReference>
<dbReference type="EMBL" id="JAUTAL010000001">
    <property type="protein sequence ID" value="MDQ1097528.1"/>
    <property type="molecule type" value="Genomic_DNA"/>
</dbReference>
<evidence type="ECO:0000256" key="1">
    <source>
        <dbReference type="SAM" id="SignalP"/>
    </source>
</evidence>
<evidence type="ECO:0000313" key="3">
    <source>
        <dbReference type="Proteomes" id="UP001225072"/>
    </source>
</evidence>
<dbReference type="SUPFAM" id="SSF103515">
    <property type="entry name" value="Autotransporter"/>
    <property type="match status" value="1"/>
</dbReference>
<dbReference type="Proteomes" id="UP001225072">
    <property type="component" value="Unassembled WGS sequence"/>
</dbReference>
<evidence type="ECO:0000313" key="2">
    <source>
        <dbReference type="EMBL" id="MDQ1097528.1"/>
    </source>
</evidence>